<evidence type="ECO:0000313" key="4">
    <source>
        <dbReference type="Proteomes" id="UP000327013"/>
    </source>
</evidence>
<dbReference type="InterPro" id="IPR046331">
    <property type="entry name" value="GPAM1-like"/>
</dbReference>
<comment type="caution">
    <text evidence="3">The sequence shown here is derived from an EMBL/GenBank/DDBJ whole genome shotgun (WGS) entry which is preliminary data.</text>
</comment>
<feature type="compositionally biased region" description="Basic and acidic residues" evidence="1">
    <location>
        <begin position="104"/>
        <end position="119"/>
    </location>
</feature>
<evidence type="ECO:0000256" key="1">
    <source>
        <dbReference type="SAM" id="MobiDB-lite"/>
    </source>
</evidence>
<dbReference type="PANTHER" id="PTHR46370:SF1">
    <property type="entry name" value="GPALPP MOTIFS-CONTAINING PROTEIN 1"/>
    <property type="match status" value="1"/>
</dbReference>
<evidence type="ECO:0000259" key="2">
    <source>
        <dbReference type="Pfam" id="PF12572"/>
    </source>
</evidence>
<gene>
    <name evidence="3" type="ORF">FH972_025812</name>
</gene>
<dbReference type="PANTHER" id="PTHR46370">
    <property type="entry name" value="GPALPP MOTIFS-CONTAINING PROTEIN 1"/>
    <property type="match status" value="1"/>
</dbReference>
<dbReference type="Pfam" id="PF12572">
    <property type="entry name" value="DUF3752"/>
    <property type="match status" value="1"/>
</dbReference>
<feature type="compositionally biased region" description="Low complexity" evidence="1">
    <location>
        <begin position="146"/>
        <end position="160"/>
    </location>
</feature>
<dbReference type="InterPro" id="IPR022226">
    <property type="entry name" value="DUF3752"/>
</dbReference>
<feature type="compositionally biased region" description="Low complexity" evidence="1">
    <location>
        <begin position="29"/>
        <end position="40"/>
    </location>
</feature>
<reference evidence="3 4" key="1">
    <citation type="submission" date="2019-06" db="EMBL/GenBank/DDBJ databases">
        <title>A chromosomal-level reference genome of Carpinus fangiana (Coryloideae, Betulaceae).</title>
        <authorList>
            <person name="Yang X."/>
            <person name="Wang Z."/>
            <person name="Zhang L."/>
            <person name="Hao G."/>
            <person name="Liu J."/>
            <person name="Yang Y."/>
        </authorList>
    </citation>
    <scope>NUCLEOTIDE SEQUENCE [LARGE SCALE GENOMIC DNA]</scope>
    <source>
        <strain evidence="3">Cfa_2016G</strain>
        <tissue evidence="3">Leaf</tissue>
    </source>
</reference>
<feature type="compositionally biased region" description="Basic and acidic residues" evidence="1">
    <location>
        <begin position="166"/>
        <end position="220"/>
    </location>
</feature>
<feature type="compositionally biased region" description="Acidic residues" evidence="1">
    <location>
        <begin position="70"/>
        <end position="81"/>
    </location>
</feature>
<feature type="region of interest" description="Disordered" evidence="1">
    <location>
        <begin position="1"/>
        <end position="277"/>
    </location>
</feature>
<dbReference type="AlphaFoldDB" id="A0A5N6L4P1"/>
<name>A0A5N6L4P1_9ROSI</name>
<keyword evidence="4" id="KW-1185">Reference proteome</keyword>
<sequence>MMSTQGPTLPPHLLAKRKHEDEDDKTTARPRNSRSPSSSPEADGAKKRRLAGPAPPPARLDERPTYPPDAESDSSSDDDDGYGPALPSTGSTARPAQSVFDNMPQERDTAKRESKRDEWMMMPPTQDDLSARMDPTKQRARGFNTGKGAKGASGPAGSNAMWTETPEQRRKRLEDEVMGVKRSDSQGLDVTKDLRKQREDEEKARKIKEHNEKHRGESLYKQHQGTSKAKEDDDPSKRAFDYDKDMSAGSKIGHSQKKELLNKASDFGSRFSSARYL</sequence>
<organism evidence="3 4">
    <name type="scientific">Carpinus fangiana</name>
    <dbReference type="NCBI Taxonomy" id="176857"/>
    <lineage>
        <taxon>Eukaryota</taxon>
        <taxon>Viridiplantae</taxon>
        <taxon>Streptophyta</taxon>
        <taxon>Embryophyta</taxon>
        <taxon>Tracheophyta</taxon>
        <taxon>Spermatophyta</taxon>
        <taxon>Magnoliopsida</taxon>
        <taxon>eudicotyledons</taxon>
        <taxon>Gunneridae</taxon>
        <taxon>Pentapetalae</taxon>
        <taxon>rosids</taxon>
        <taxon>fabids</taxon>
        <taxon>Fagales</taxon>
        <taxon>Betulaceae</taxon>
        <taxon>Carpinus</taxon>
    </lineage>
</organism>
<protein>
    <recommendedName>
        <fullName evidence="2">DUF3752 domain-containing protein</fullName>
    </recommendedName>
</protein>
<dbReference type="OrthoDB" id="73491at2759"/>
<feature type="compositionally biased region" description="Basic and acidic residues" evidence="1">
    <location>
        <begin position="228"/>
        <end position="246"/>
    </location>
</feature>
<dbReference type="Proteomes" id="UP000327013">
    <property type="component" value="Unassembled WGS sequence"/>
</dbReference>
<dbReference type="EMBL" id="VIBQ01000070">
    <property type="protein sequence ID" value="KAB8596103.1"/>
    <property type="molecule type" value="Genomic_DNA"/>
</dbReference>
<evidence type="ECO:0000313" key="3">
    <source>
        <dbReference type="EMBL" id="KAB8596103.1"/>
    </source>
</evidence>
<accession>A0A5N6L4P1</accession>
<feature type="domain" description="DUF3752" evidence="2">
    <location>
        <begin position="123"/>
        <end position="272"/>
    </location>
</feature>
<proteinExistence type="predicted"/>